<dbReference type="InterPro" id="IPR046879">
    <property type="entry name" value="KANL3/Tex30_Abhydrolase"/>
</dbReference>
<gene>
    <name evidence="2" type="ORF">GA0061100_105346</name>
</gene>
<keyword evidence="3" id="KW-1185">Reference proteome</keyword>
<accession>A0A1C3VD66</accession>
<dbReference type="InterPro" id="IPR026555">
    <property type="entry name" value="NSL3/Tex30"/>
</dbReference>
<evidence type="ECO:0000313" key="3">
    <source>
        <dbReference type="Proteomes" id="UP000186228"/>
    </source>
</evidence>
<dbReference type="Gene3D" id="3.40.50.1820">
    <property type="entry name" value="alpha/beta hydrolase"/>
    <property type="match status" value="1"/>
</dbReference>
<feature type="domain" description="KANL3/Tex30 alpha/beta hydrolase-like" evidence="1">
    <location>
        <begin position="14"/>
        <end position="207"/>
    </location>
</feature>
<protein>
    <recommendedName>
        <fullName evidence="1">KANL3/Tex30 alpha/beta hydrolase-like domain-containing protein</fullName>
    </recommendedName>
</protein>
<sequence>MPHQFLINGPEDAKVTIVLAHGAGGAMDTKWMETMSAALVRKGLRIVRFEFDYMSARRSSGKRSPPPRAELLNQEFEAVIDEVGSSGTLVIAGKSMGGRVASMIADDLHNAGRISGLLCLGYPFHPIGKPENQRTAHLQGMTTPTLICQGTRDLFGSREEVSTFQLSNMIELLWLEDGDHDFTPRKAVSGFTSAEHIAAVADHVFGWTSALR</sequence>
<evidence type="ECO:0000313" key="2">
    <source>
        <dbReference type="EMBL" id="SCB25635.1"/>
    </source>
</evidence>
<proteinExistence type="predicted"/>
<dbReference type="Pfam" id="PF20408">
    <property type="entry name" value="Abhydrolase_11"/>
    <property type="match status" value="1"/>
</dbReference>
<dbReference type="OrthoDB" id="652634at2"/>
<dbReference type="RefSeq" id="WP_075854146.1">
    <property type="nucleotide sequence ID" value="NZ_FMAC01000005.1"/>
</dbReference>
<dbReference type="Proteomes" id="UP000186228">
    <property type="component" value="Unassembled WGS sequence"/>
</dbReference>
<evidence type="ECO:0000259" key="1">
    <source>
        <dbReference type="Pfam" id="PF20408"/>
    </source>
</evidence>
<dbReference type="STRING" id="52131.GA0061100_105346"/>
<dbReference type="PANTHER" id="PTHR13136">
    <property type="entry name" value="TESTIS DEVELOPMENT PROTEIN PRTD"/>
    <property type="match status" value="1"/>
</dbReference>
<reference evidence="3" key="1">
    <citation type="submission" date="2016-08" db="EMBL/GenBank/DDBJ databases">
        <authorList>
            <person name="Varghese N."/>
            <person name="Submissions Spin"/>
        </authorList>
    </citation>
    <scope>NUCLEOTIDE SEQUENCE [LARGE SCALE GENOMIC DNA]</scope>
    <source>
        <strain evidence="3">CCBAU 57015</strain>
    </source>
</reference>
<dbReference type="SUPFAM" id="SSF53474">
    <property type="entry name" value="alpha/beta-Hydrolases"/>
    <property type="match status" value="1"/>
</dbReference>
<name>A0A1C3VD66_9HYPH</name>
<dbReference type="EMBL" id="FMAC01000005">
    <property type="protein sequence ID" value="SCB25635.1"/>
    <property type="molecule type" value="Genomic_DNA"/>
</dbReference>
<dbReference type="AlphaFoldDB" id="A0A1C3VD66"/>
<organism evidence="2 3">
    <name type="scientific">Rhizobium hainanense</name>
    <dbReference type="NCBI Taxonomy" id="52131"/>
    <lineage>
        <taxon>Bacteria</taxon>
        <taxon>Pseudomonadati</taxon>
        <taxon>Pseudomonadota</taxon>
        <taxon>Alphaproteobacteria</taxon>
        <taxon>Hyphomicrobiales</taxon>
        <taxon>Rhizobiaceae</taxon>
        <taxon>Rhizobium/Agrobacterium group</taxon>
        <taxon>Rhizobium</taxon>
    </lineage>
</organism>
<dbReference type="InterPro" id="IPR029058">
    <property type="entry name" value="AB_hydrolase_fold"/>
</dbReference>
<dbReference type="PANTHER" id="PTHR13136:SF11">
    <property type="entry name" value="TESTIS-EXPRESSED PROTEIN 30"/>
    <property type="match status" value="1"/>
</dbReference>